<dbReference type="PANTHER" id="PTHR12429:SF8">
    <property type="entry name" value="NEURALIZED-LIKE PROTEIN 2"/>
    <property type="match status" value="1"/>
</dbReference>
<keyword evidence="5" id="KW-1185">Reference proteome</keyword>
<evidence type="ECO:0000313" key="4">
    <source>
        <dbReference type="EMBL" id="KAG8233414.1"/>
    </source>
</evidence>
<evidence type="ECO:0000259" key="3">
    <source>
        <dbReference type="PROSITE" id="PS51065"/>
    </source>
</evidence>
<evidence type="ECO:0000313" key="5">
    <source>
        <dbReference type="Proteomes" id="UP000792457"/>
    </source>
</evidence>
<dbReference type="PROSITE" id="PS51065">
    <property type="entry name" value="NHR"/>
    <property type="match status" value="1"/>
</dbReference>
<organism evidence="4 5">
    <name type="scientific">Ladona fulva</name>
    <name type="common">Scarce chaser dragonfly</name>
    <name type="synonym">Libellula fulva</name>
    <dbReference type="NCBI Taxonomy" id="123851"/>
    <lineage>
        <taxon>Eukaryota</taxon>
        <taxon>Metazoa</taxon>
        <taxon>Ecdysozoa</taxon>
        <taxon>Arthropoda</taxon>
        <taxon>Hexapoda</taxon>
        <taxon>Insecta</taxon>
        <taxon>Pterygota</taxon>
        <taxon>Palaeoptera</taxon>
        <taxon>Odonata</taxon>
        <taxon>Epiprocta</taxon>
        <taxon>Anisoptera</taxon>
        <taxon>Libelluloidea</taxon>
        <taxon>Libellulidae</taxon>
        <taxon>Ladona</taxon>
    </lineage>
</organism>
<dbReference type="AlphaFoldDB" id="A0A8K0KFS7"/>
<reference evidence="4" key="1">
    <citation type="submission" date="2013-04" db="EMBL/GenBank/DDBJ databases">
        <authorList>
            <person name="Qu J."/>
            <person name="Murali S.C."/>
            <person name="Bandaranaike D."/>
            <person name="Bellair M."/>
            <person name="Blankenburg K."/>
            <person name="Chao H."/>
            <person name="Dinh H."/>
            <person name="Doddapaneni H."/>
            <person name="Downs B."/>
            <person name="Dugan-Rocha S."/>
            <person name="Elkadiri S."/>
            <person name="Gnanaolivu R.D."/>
            <person name="Hernandez B."/>
            <person name="Javaid M."/>
            <person name="Jayaseelan J.C."/>
            <person name="Lee S."/>
            <person name="Li M."/>
            <person name="Ming W."/>
            <person name="Munidasa M."/>
            <person name="Muniz J."/>
            <person name="Nguyen L."/>
            <person name="Ongeri F."/>
            <person name="Osuji N."/>
            <person name="Pu L.-L."/>
            <person name="Puazo M."/>
            <person name="Qu C."/>
            <person name="Quiroz J."/>
            <person name="Raj R."/>
            <person name="Weissenberger G."/>
            <person name="Xin Y."/>
            <person name="Zou X."/>
            <person name="Han Y."/>
            <person name="Richards S."/>
            <person name="Worley K."/>
            <person name="Muzny D."/>
            <person name="Gibbs R."/>
        </authorList>
    </citation>
    <scope>NUCLEOTIDE SEQUENCE</scope>
    <source>
        <strain evidence="4">Sampled in the wild</strain>
    </source>
</reference>
<dbReference type="SMART" id="SM00588">
    <property type="entry name" value="NEUZ"/>
    <property type="match status" value="1"/>
</dbReference>
<feature type="signal peptide" evidence="2">
    <location>
        <begin position="1"/>
        <end position="31"/>
    </location>
</feature>
<dbReference type="Proteomes" id="UP000792457">
    <property type="component" value="Unassembled WGS sequence"/>
</dbReference>
<sequence length="226" mass="25557">MLCTGEQMAKSSVSLLFLWCLVLSWICLSYTYPSDAEGALPLGDDEDRIPEGSGEEPVASNPMLFHSRCGRNMRVSRNGKSAHRKNNRAFGESAVLTNRPLQPGEVFEVWVDSGAEHIEHPRIGVTTQNPEIIHYPDYMNHLREGTWGWDVWPDEIYMDGEVINDRYTVGERNIQRGDRFGVSVKDNELHFHHNGRDMGAAASDVVGDLYAYLDLYWQLSNATIVN</sequence>
<name>A0A8K0KFS7_LADFU</name>
<gene>
    <name evidence="4" type="ORF">J437_LFUL013408</name>
</gene>
<feature type="chain" id="PRO_5035467898" description="NHR domain-containing protein" evidence="2">
    <location>
        <begin position="32"/>
        <end position="226"/>
    </location>
</feature>
<dbReference type="InterPro" id="IPR013320">
    <property type="entry name" value="ConA-like_dom_sf"/>
</dbReference>
<protein>
    <recommendedName>
        <fullName evidence="3">NHR domain-containing protein</fullName>
    </recommendedName>
</protein>
<dbReference type="GO" id="GO:0061630">
    <property type="term" value="F:ubiquitin protein ligase activity"/>
    <property type="evidence" value="ECO:0007669"/>
    <property type="project" value="TreeGrafter"/>
</dbReference>
<dbReference type="InterPro" id="IPR043136">
    <property type="entry name" value="B30.2/SPRY_sf"/>
</dbReference>
<evidence type="ECO:0000256" key="2">
    <source>
        <dbReference type="SAM" id="SignalP"/>
    </source>
</evidence>
<evidence type="ECO:0000256" key="1">
    <source>
        <dbReference type="SAM" id="MobiDB-lite"/>
    </source>
</evidence>
<keyword evidence="2" id="KW-0732">Signal</keyword>
<dbReference type="InterPro" id="IPR037962">
    <property type="entry name" value="Neuralized"/>
</dbReference>
<comment type="caution">
    <text evidence="4">The sequence shown here is derived from an EMBL/GenBank/DDBJ whole genome shotgun (WGS) entry which is preliminary data.</text>
</comment>
<accession>A0A8K0KFS7</accession>
<dbReference type="Gene3D" id="2.60.120.920">
    <property type="match status" value="1"/>
</dbReference>
<dbReference type="InterPro" id="IPR006573">
    <property type="entry name" value="NHR_dom"/>
</dbReference>
<dbReference type="PANTHER" id="PTHR12429">
    <property type="entry name" value="NEURALIZED"/>
    <property type="match status" value="1"/>
</dbReference>
<reference evidence="4" key="2">
    <citation type="submission" date="2017-10" db="EMBL/GenBank/DDBJ databases">
        <title>Ladona fulva Genome sequencing and assembly.</title>
        <authorList>
            <person name="Murali S."/>
            <person name="Richards S."/>
            <person name="Bandaranaike D."/>
            <person name="Bellair M."/>
            <person name="Blankenburg K."/>
            <person name="Chao H."/>
            <person name="Dinh H."/>
            <person name="Doddapaneni H."/>
            <person name="Dugan-Rocha S."/>
            <person name="Elkadiri S."/>
            <person name="Gnanaolivu R."/>
            <person name="Hernandez B."/>
            <person name="Skinner E."/>
            <person name="Javaid M."/>
            <person name="Lee S."/>
            <person name="Li M."/>
            <person name="Ming W."/>
            <person name="Munidasa M."/>
            <person name="Muniz J."/>
            <person name="Nguyen L."/>
            <person name="Hughes D."/>
            <person name="Osuji N."/>
            <person name="Pu L.-L."/>
            <person name="Puazo M."/>
            <person name="Qu C."/>
            <person name="Quiroz J."/>
            <person name="Raj R."/>
            <person name="Weissenberger G."/>
            <person name="Xin Y."/>
            <person name="Zou X."/>
            <person name="Han Y."/>
            <person name="Worley K."/>
            <person name="Muzny D."/>
            <person name="Gibbs R."/>
        </authorList>
    </citation>
    <scope>NUCLEOTIDE SEQUENCE</scope>
    <source>
        <strain evidence="4">Sampled in the wild</strain>
    </source>
</reference>
<dbReference type="SUPFAM" id="SSF49899">
    <property type="entry name" value="Concanavalin A-like lectins/glucanases"/>
    <property type="match status" value="1"/>
</dbReference>
<dbReference type="Pfam" id="PF07177">
    <property type="entry name" value="Neuralized"/>
    <property type="match status" value="1"/>
</dbReference>
<dbReference type="EMBL" id="KZ308717">
    <property type="protein sequence ID" value="KAG8233414.1"/>
    <property type="molecule type" value="Genomic_DNA"/>
</dbReference>
<proteinExistence type="predicted"/>
<feature type="domain" description="NHR" evidence="3">
    <location>
        <begin position="62"/>
        <end position="226"/>
    </location>
</feature>
<feature type="region of interest" description="Disordered" evidence="1">
    <location>
        <begin position="43"/>
        <end position="62"/>
    </location>
</feature>